<dbReference type="EMBL" id="JARQZJ010000044">
    <property type="protein sequence ID" value="KAK9877883.1"/>
    <property type="molecule type" value="Genomic_DNA"/>
</dbReference>
<evidence type="ECO:0000259" key="7">
    <source>
        <dbReference type="Pfam" id="PF13193"/>
    </source>
</evidence>
<accession>A0AAW1U5K9</accession>
<keyword evidence="4" id="KW-0576">Peroxisome</keyword>
<protein>
    <submittedName>
        <fullName evidence="8">Uncharacterized protein</fullName>
    </submittedName>
</protein>
<keyword evidence="3" id="KW-0436">Ligase</keyword>
<feature type="domain" description="AMP-dependent synthetase/ligase" evidence="6">
    <location>
        <begin position="40"/>
        <end position="419"/>
    </location>
</feature>
<dbReference type="Pfam" id="PF13193">
    <property type="entry name" value="AMP-binding_C"/>
    <property type="match status" value="1"/>
</dbReference>
<feature type="transmembrane region" description="Helical" evidence="5">
    <location>
        <begin position="247"/>
        <end position="267"/>
    </location>
</feature>
<keyword evidence="5" id="KW-1133">Transmembrane helix</keyword>
<dbReference type="InterPro" id="IPR042099">
    <property type="entry name" value="ANL_N_sf"/>
</dbReference>
<evidence type="ECO:0000259" key="6">
    <source>
        <dbReference type="Pfam" id="PF00501"/>
    </source>
</evidence>
<feature type="domain" description="AMP-binding enzyme C-terminal" evidence="7">
    <location>
        <begin position="469"/>
        <end position="547"/>
    </location>
</feature>
<evidence type="ECO:0000256" key="4">
    <source>
        <dbReference type="ARBA" id="ARBA00023140"/>
    </source>
</evidence>
<reference evidence="8 9" key="1">
    <citation type="submission" date="2023-03" db="EMBL/GenBank/DDBJ databases">
        <title>Genome insight into feeding habits of ladybird beetles.</title>
        <authorList>
            <person name="Li H.-S."/>
            <person name="Huang Y.-H."/>
            <person name="Pang H."/>
        </authorList>
    </citation>
    <scope>NUCLEOTIDE SEQUENCE [LARGE SCALE GENOMIC DNA]</scope>
    <source>
        <strain evidence="8">SYSU_2023b</strain>
        <tissue evidence="8">Whole body</tissue>
    </source>
</reference>
<sequence>MEEIIQKKDISNEFIIKGSSPIYEPAQGGLGYEIFRSLNLNKGKTAQIFVEDGIFDSYDNLLQRCTRTAVYLKKKQLKKDDIVCLCSGNELNSMVPFIASTFVGTTYASIEPSMSDDDIIYLLKYISPRILFVSEQYEEKIGTCLNKSNISCELIIFGDTEKHIRFSDLLVPSEGEKNFQPVFVNDLYETAVIYLSSGTTGNSKGICLNHYSLLAQTFNLFHYNYRQGVYILSNFSQKYDDREEHKFLFYAPMYWLTGAMISLGLFFSGGTRVVGSFFSGKNVWEAIKKYQPDTMFFPPILANEICMYGMNEEANSHLKIFIIYGGSVTDILWKTIKKCFRTAKIVQGYGQTENSGLLTSFNVGDPEDINLIEKHPESCGRIMPTFEMKVVDIDTEKILPKGGRGELRVKDKYMMNGYYKMDSSSAFDSDGWFKTGDVVYFDEDDCLHIIDRVKDIIDYALHWIHPSTIEQILYQHPAVFENFVFGYPHPTDNERTYAVVVLKDEYKNKVTEDELIAFVNERVPNDWYKIRAGLTFLDKMLKTPTGKLRRLVMKQAIIDKKV</sequence>
<keyword evidence="5" id="KW-0472">Membrane</keyword>
<comment type="subcellular location">
    <subcellularLocation>
        <location evidence="1">Peroxisome</location>
    </subcellularLocation>
</comment>
<keyword evidence="9" id="KW-1185">Reference proteome</keyword>
<evidence type="ECO:0000313" key="8">
    <source>
        <dbReference type="EMBL" id="KAK9877883.1"/>
    </source>
</evidence>
<dbReference type="Proteomes" id="UP001431783">
    <property type="component" value="Unassembled WGS sequence"/>
</dbReference>
<comment type="caution">
    <text evidence="8">The sequence shown here is derived from an EMBL/GenBank/DDBJ whole genome shotgun (WGS) entry which is preliminary data.</text>
</comment>
<proteinExistence type="inferred from homology"/>
<dbReference type="InterPro" id="IPR025110">
    <property type="entry name" value="AMP-bd_C"/>
</dbReference>
<dbReference type="GO" id="GO:0005777">
    <property type="term" value="C:peroxisome"/>
    <property type="evidence" value="ECO:0007669"/>
    <property type="project" value="UniProtKB-SubCell"/>
</dbReference>
<name>A0AAW1U5K9_9CUCU</name>
<dbReference type="SUPFAM" id="SSF56801">
    <property type="entry name" value="Acetyl-CoA synthetase-like"/>
    <property type="match status" value="1"/>
</dbReference>
<dbReference type="PROSITE" id="PS00455">
    <property type="entry name" value="AMP_BINDING"/>
    <property type="match status" value="1"/>
</dbReference>
<dbReference type="InterPro" id="IPR045851">
    <property type="entry name" value="AMP-bd_C_sf"/>
</dbReference>
<evidence type="ECO:0000256" key="3">
    <source>
        <dbReference type="ARBA" id="ARBA00022598"/>
    </source>
</evidence>
<dbReference type="PANTHER" id="PTHR24096:SF149">
    <property type="entry name" value="AMP-BINDING DOMAIN-CONTAINING PROTEIN-RELATED"/>
    <property type="match status" value="1"/>
</dbReference>
<dbReference type="AlphaFoldDB" id="A0AAW1U5K9"/>
<dbReference type="InterPro" id="IPR020845">
    <property type="entry name" value="AMP-binding_CS"/>
</dbReference>
<evidence type="ECO:0000256" key="2">
    <source>
        <dbReference type="ARBA" id="ARBA00006432"/>
    </source>
</evidence>
<dbReference type="InterPro" id="IPR000873">
    <property type="entry name" value="AMP-dep_synth/lig_dom"/>
</dbReference>
<gene>
    <name evidence="8" type="ORF">WA026_020109</name>
</gene>
<dbReference type="Pfam" id="PF00501">
    <property type="entry name" value="AMP-binding"/>
    <property type="match status" value="1"/>
</dbReference>
<comment type="similarity">
    <text evidence="2">Belongs to the ATP-dependent AMP-binding enzyme family.</text>
</comment>
<dbReference type="Gene3D" id="3.30.300.30">
    <property type="match status" value="1"/>
</dbReference>
<organism evidence="8 9">
    <name type="scientific">Henosepilachna vigintioctopunctata</name>
    <dbReference type="NCBI Taxonomy" id="420089"/>
    <lineage>
        <taxon>Eukaryota</taxon>
        <taxon>Metazoa</taxon>
        <taxon>Ecdysozoa</taxon>
        <taxon>Arthropoda</taxon>
        <taxon>Hexapoda</taxon>
        <taxon>Insecta</taxon>
        <taxon>Pterygota</taxon>
        <taxon>Neoptera</taxon>
        <taxon>Endopterygota</taxon>
        <taxon>Coleoptera</taxon>
        <taxon>Polyphaga</taxon>
        <taxon>Cucujiformia</taxon>
        <taxon>Coccinelloidea</taxon>
        <taxon>Coccinellidae</taxon>
        <taxon>Epilachninae</taxon>
        <taxon>Epilachnini</taxon>
        <taxon>Henosepilachna</taxon>
    </lineage>
</organism>
<dbReference type="GO" id="GO:0016405">
    <property type="term" value="F:CoA-ligase activity"/>
    <property type="evidence" value="ECO:0007669"/>
    <property type="project" value="TreeGrafter"/>
</dbReference>
<keyword evidence="5" id="KW-0812">Transmembrane</keyword>
<evidence type="ECO:0000256" key="5">
    <source>
        <dbReference type="SAM" id="Phobius"/>
    </source>
</evidence>
<evidence type="ECO:0000313" key="9">
    <source>
        <dbReference type="Proteomes" id="UP001431783"/>
    </source>
</evidence>
<evidence type="ECO:0000256" key="1">
    <source>
        <dbReference type="ARBA" id="ARBA00004275"/>
    </source>
</evidence>
<dbReference type="Gene3D" id="3.40.50.12780">
    <property type="entry name" value="N-terminal domain of ligase-like"/>
    <property type="match status" value="1"/>
</dbReference>
<dbReference type="PANTHER" id="PTHR24096">
    <property type="entry name" value="LONG-CHAIN-FATTY-ACID--COA LIGASE"/>
    <property type="match status" value="1"/>
</dbReference>